<evidence type="ECO:0000259" key="7">
    <source>
        <dbReference type="Pfam" id="PF01850"/>
    </source>
</evidence>
<feature type="domain" description="PIN" evidence="7">
    <location>
        <begin position="2"/>
        <end position="127"/>
    </location>
</feature>
<accession>A0A218NMV0</accession>
<keyword evidence="3 6" id="KW-0479">Metal-binding</keyword>
<keyword evidence="6" id="KW-0800">Toxin</keyword>
<feature type="binding site" evidence="6">
    <location>
        <position position="103"/>
    </location>
    <ligand>
        <name>Mg(2+)</name>
        <dbReference type="ChEBI" id="CHEBI:18420"/>
    </ligand>
</feature>
<evidence type="ECO:0000256" key="1">
    <source>
        <dbReference type="ARBA" id="ARBA00022649"/>
    </source>
</evidence>
<evidence type="ECO:0000313" key="8">
    <source>
        <dbReference type="EMBL" id="ASI13783.1"/>
    </source>
</evidence>
<reference evidence="8 9" key="1">
    <citation type="journal article" date="2017" name="Nat. Commun.">
        <title>'ARMAN' archaea depend on association with euryarchaeal host in culture and in situ.</title>
        <authorList>
            <person name="Golyshina O."/>
            <person name="Toshchakov S."/>
            <person name="Makarova K."/>
            <person name="Gavrilov S."/>
            <person name="Korzhenkov A."/>
            <person name="La Cono V."/>
            <person name="Arcadi E."/>
            <person name="Nechitaylo T."/>
            <person name="Ferrer M."/>
            <person name="Kublanov I."/>
            <person name="Wolf Y."/>
            <person name="Yakimov M."/>
            <person name="Golyshin P."/>
            <person name="Slesarev A."/>
            <person name="Kozyavkin S."/>
        </authorList>
    </citation>
    <scope>NUCLEOTIDE SEQUENCE [LARGE SCALE GENOMIC DNA]</scope>
    <source>
        <strain evidence="8 9">Mia14</strain>
    </source>
</reference>
<comment type="function">
    <text evidence="6">Toxic component of a toxin-antitoxin (TA) system. An RNase.</text>
</comment>
<dbReference type="CDD" id="cd09873">
    <property type="entry name" value="PIN_Pae0151-like"/>
    <property type="match status" value="1"/>
</dbReference>
<evidence type="ECO:0000256" key="2">
    <source>
        <dbReference type="ARBA" id="ARBA00022722"/>
    </source>
</evidence>
<dbReference type="Proteomes" id="UP000197679">
    <property type="component" value="Chromosome"/>
</dbReference>
<dbReference type="Pfam" id="PF01850">
    <property type="entry name" value="PIN"/>
    <property type="match status" value="1"/>
</dbReference>
<proteinExistence type="inferred from homology"/>
<comment type="cofactor">
    <cofactor evidence="6">
        <name>Mg(2+)</name>
        <dbReference type="ChEBI" id="CHEBI:18420"/>
    </cofactor>
</comment>
<dbReference type="InterPro" id="IPR022907">
    <property type="entry name" value="VapC_family"/>
</dbReference>
<keyword evidence="1 6" id="KW-1277">Toxin-antitoxin system</keyword>
<keyword evidence="5 6" id="KW-0460">Magnesium</keyword>
<gene>
    <name evidence="6" type="primary">vapC</name>
    <name evidence="8" type="ORF">Mia14_0466</name>
</gene>
<feature type="binding site" evidence="6">
    <location>
        <position position="5"/>
    </location>
    <ligand>
        <name>Mg(2+)</name>
        <dbReference type="ChEBI" id="CHEBI:18420"/>
    </ligand>
</feature>
<dbReference type="HAMAP" id="MF_00265">
    <property type="entry name" value="VapC_Nob1"/>
    <property type="match status" value="1"/>
</dbReference>
<dbReference type="InterPro" id="IPR002716">
    <property type="entry name" value="PIN_dom"/>
</dbReference>
<dbReference type="KEGG" id="marh:Mia14_0466"/>
<dbReference type="GO" id="GO:0000287">
    <property type="term" value="F:magnesium ion binding"/>
    <property type="evidence" value="ECO:0007669"/>
    <property type="project" value="UniProtKB-UniRule"/>
</dbReference>
<name>A0A218NMV0_9ARCH</name>
<dbReference type="PANTHER" id="PTHR35901:SF1">
    <property type="entry name" value="EXONUCLEASE VAPC9"/>
    <property type="match status" value="1"/>
</dbReference>
<dbReference type="EC" id="3.1.-.-" evidence="6"/>
<dbReference type="GO" id="GO:0004540">
    <property type="term" value="F:RNA nuclease activity"/>
    <property type="evidence" value="ECO:0007669"/>
    <property type="project" value="InterPro"/>
</dbReference>
<evidence type="ECO:0000256" key="5">
    <source>
        <dbReference type="ARBA" id="ARBA00022842"/>
    </source>
</evidence>
<dbReference type="InterPro" id="IPR051619">
    <property type="entry name" value="TypeII_TA_RNase_PINc/VapC"/>
</dbReference>
<dbReference type="GeneID" id="33314022"/>
<dbReference type="EMBL" id="CP019964">
    <property type="protein sequence ID" value="ASI13783.1"/>
    <property type="molecule type" value="Genomic_DNA"/>
</dbReference>
<evidence type="ECO:0000256" key="4">
    <source>
        <dbReference type="ARBA" id="ARBA00022801"/>
    </source>
</evidence>
<evidence type="ECO:0000256" key="6">
    <source>
        <dbReference type="HAMAP-Rule" id="MF_00265"/>
    </source>
</evidence>
<comment type="similarity">
    <text evidence="6">Belongs to the PINc/VapC protein family.</text>
</comment>
<dbReference type="RefSeq" id="WP_088819996.1">
    <property type="nucleotide sequence ID" value="NZ_CP019964.1"/>
</dbReference>
<dbReference type="InterPro" id="IPR044153">
    <property type="entry name" value="PIN_Pae0151-like"/>
</dbReference>
<dbReference type="PANTHER" id="PTHR35901">
    <property type="entry name" value="RIBONUCLEASE VAPC3"/>
    <property type="match status" value="1"/>
</dbReference>
<evidence type="ECO:0000256" key="3">
    <source>
        <dbReference type="ARBA" id="ARBA00022723"/>
    </source>
</evidence>
<dbReference type="InterPro" id="IPR029060">
    <property type="entry name" value="PIN-like_dom_sf"/>
</dbReference>
<keyword evidence="4 6" id="KW-0378">Hydrolase</keyword>
<keyword evidence="9" id="KW-1185">Reference proteome</keyword>
<dbReference type="GO" id="GO:0090729">
    <property type="term" value="F:toxin activity"/>
    <property type="evidence" value="ECO:0007669"/>
    <property type="project" value="UniProtKB-KW"/>
</dbReference>
<evidence type="ECO:0000313" key="9">
    <source>
        <dbReference type="Proteomes" id="UP000197679"/>
    </source>
</evidence>
<keyword evidence="2 6" id="KW-0540">Nuclease</keyword>
<protein>
    <recommendedName>
        <fullName evidence="6">Ribonuclease VapC</fullName>
        <shortName evidence="6">RNase VapC</shortName>
        <ecNumber evidence="6">3.1.-.-</ecNumber>
    </recommendedName>
    <alternativeName>
        <fullName evidence="6">Putative toxin VapC</fullName>
    </alternativeName>
</protein>
<dbReference type="GO" id="GO:0016787">
    <property type="term" value="F:hydrolase activity"/>
    <property type="evidence" value="ECO:0007669"/>
    <property type="project" value="UniProtKB-KW"/>
</dbReference>
<organism evidence="8 9">
    <name type="scientific">Candidatus Mancarchaeum acidiphilum</name>
    <dbReference type="NCBI Taxonomy" id="1920749"/>
    <lineage>
        <taxon>Archaea</taxon>
        <taxon>Candidatus Micrarchaeota</taxon>
        <taxon>Candidatus Mancarchaeum</taxon>
    </lineage>
</organism>
<sequence length="138" mass="15415">MMVLDASAIVKLIINESESDFVRKKVVSEAKKSEPIYTPDIALAESLNVIWKYSSLKSQNNINQYKLLSDLMLLWNTLTVVNTATLASLAMKIAVDNKITIYDALYAALSKLENAPLLTFDKYLKSKATDIEIKVVTI</sequence>
<dbReference type="SUPFAM" id="SSF88723">
    <property type="entry name" value="PIN domain-like"/>
    <property type="match status" value="1"/>
</dbReference>
<dbReference type="AlphaFoldDB" id="A0A218NMV0"/>
<dbReference type="Gene3D" id="3.40.50.1010">
    <property type="entry name" value="5'-nuclease"/>
    <property type="match status" value="1"/>
</dbReference>